<organism evidence="3 4">
    <name type="scientific">Massarina eburnea CBS 473.64</name>
    <dbReference type="NCBI Taxonomy" id="1395130"/>
    <lineage>
        <taxon>Eukaryota</taxon>
        <taxon>Fungi</taxon>
        <taxon>Dikarya</taxon>
        <taxon>Ascomycota</taxon>
        <taxon>Pezizomycotina</taxon>
        <taxon>Dothideomycetes</taxon>
        <taxon>Pleosporomycetidae</taxon>
        <taxon>Pleosporales</taxon>
        <taxon>Massarineae</taxon>
        <taxon>Massarinaceae</taxon>
        <taxon>Massarina</taxon>
    </lineage>
</organism>
<dbReference type="Proteomes" id="UP000799753">
    <property type="component" value="Unassembled WGS sequence"/>
</dbReference>
<feature type="region of interest" description="Disordered" evidence="1">
    <location>
        <begin position="42"/>
        <end position="79"/>
    </location>
</feature>
<feature type="domain" description="Heterokaryon incompatibility" evidence="2">
    <location>
        <begin position="393"/>
        <end position="535"/>
    </location>
</feature>
<sequence length="905" mass="103774">MDPSSSTHTKARFPYGTTSQSQLKWPWKIDWFWRLFQPPPNQEKEVRKDGSVRPHGTVSPRSNNGHVGTFESPTFGKDVSSSEDNNFNTWLNRNFSHGQLMEVFIVPSTQGTKKDACIVTTRPTGISDESNILSRYADGRDDSDIRFSHPERPIGIPAKTKKWKVSPKEGFYRGVSQDKDCITLCDQCSQIDFQAIFRPDGRSIMRYGSRVCSFSGLSRNMLESDCPSCKVIATTVYAKFPKKDEVTLLGRKRKKHTFEGCLLATSSGEQSGDFRKESIVIRTQLLMPPFPSARSIPWDCFNWRPNMTKNKTLWRYARARGLITPSLMADNVFGTLDGLHEQVDCCYISRMIDQCHHKHPHCCINDEIGFPQDAKVVDCHTRQVVTMKEGTKYIALSYVWGERIDTDIFRKPANIETLDFLPQALPQLIKDALRVTENLGYQYLWIDVFCINQQHKKEKATQIRQMANINHHAAATICALEAHPDVGLPGISRPRPVSKSFRSQDVTYFHCTEPDFFRNTLRRSTWMGRGWTFQEAILSRRCIFFTEDGVSLLCHSSHQTETVPRLASHQISGLTLNLTIFKAVTGDKRPCFRSFVNQYQKRQLSYDTDALDAFKGLLSLAPTQSYFGILLPVGSVHYTNTCLAFVYGLLWLVEDPKKQPVQYREGFPSWSWVRTKGAINSSFIGRNHIAMKSDEHQLQELRCRRQSQKALSMQMSCAKEPWIPTIRTKTPAGKWMSIKQLFQRYNYLRVVPEQSKILRIRSFIATYRVSDIHFYPGLRRGGSADVEMQNSAKLPIEFPDLKDAGQMRWFSDYGPFSKDKALSKEEQGKNQHQAILLLYENTESSYSSSYWMTLNLPTPTSSIPKSSYKEDGGRFFYREGIIKVSGKLKWKEGWQNAPRDEIWLG</sequence>
<reference evidence="3" key="1">
    <citation type="journal article" date="2020" name="Stud. Mycol.">
        <title>101 Dothideomycetes genomes: a test case for predicting lifestyles and emergence of pathogens.</title>
        <authorList>
            <person name="Haridas S."/>
            <person name="Albert R."/>
            <person name="Binder M."/>
            <person name="Bloem J."/>
            <person name="Labutti K."/>
            <person name="Salamov A."/>
            <person name="Andreopoulos B."/>
            <person name="Baker S."/>
            <person name="Barry K."/>
            <person name="Bills G."/>
            <person name="Bluhm B."/>
            <person name="Cannon C."/>
            <person name="Castanera R."/>
            <person name="Culley D."/>
            <person name="Daum C."/>
            <person name="Ezra D."/>
            <person name="Gonzalez J."/>
            <person name="Henrissat B."/>
            <person name="Kuo A."/>
            <person name="Liang C."/>
            <person name="Lipzen A."/>
            <person name="Lutzoni F."/>
            <person name="Magnuson J."/>
            <person name="Mondo S."/>
            <person name="Nolan M."/>
            <person name="Ohm R."/>
            <person name="Pangilinan J."/>
            <person name="Park H.-J."/>
            <person name="Ramirez L."/>
            <person name="Alfaro M."/>
            <person name="Sun H."/>
            <person name="Tritt A."/>
            <person name="Yoshinaga Y."/>
            <person name="Zwiers L.-H."/>
            <person name="Turgeon B."/>
            <person name="Goodwin S."/>
            <person name="Spatafora J."/>
            <person name="Crous P."/>
            <person name="Grigoriev I."/>
        </authorList>
    </citation>
    <scope>NUCLEOTIDE SEQUENCE</scope>
    <source>
        <strain evidence="3">CBS 473.64</strain>
    </source>
</reference>
<feature type="compositionally biased region" description="Basic and acidic residues" evidence="1">
    <location>
        <begin position="42"/>
        <end position="52"/>
    </location>
</feature>
<accession>A0A6A6RJU5</accession>
<dbReference type="EMBL" id="MU006805">
    <property type="protein sequence ID" value="KAF2635610.1"/>
    <property type="molecule type" value="Genomic_DNA"/>
</dbReference>
<evidence type="ECO:0000259" key="2">
    <source>
        <dbReference type="Pfam" id="PF06985"/>
    </source>
</evidence>
<dbReference type="PANTHER" id="PTHR33112:SF1">
    <property type="entry name" value="HETEROKARYON INCOMPATIBILITY DOMAIN-CONTAINING PROTEIN"/>
    <property type="match status" value="1"/>
</dbReference>
<dbReference type="Pfam" id="PF06985">
    <property type="entry name" value="HET"/>
    <property type="match status" value="1"/>
</dbReference>
<evidence type="ECO:0000256" key="1">
    <source>
        <dbReference type="SAM" id="MobiDB-lite"/>
    </source>
</evidence>
<dbReference type="PANTHER" id="PTHR33112">
    <property type="entry name" value="DOMAIN PROTEIN, PUTATIVE-RELATED"/>
    <property type="match status" value="1"/>
</dbReference>
<evidence type="ECO:0000313" key="3">
    <source>
        <dbReference type="EMBL" id="KAF2635610.1"/>
    </source>
</evidence>
<gene>
    <name evidence="3" type="ORF">P280DRAFT_191968</name>
</gene>
<proteinExistence type="predicted"/>
<protein>
    <submittedName>
        <fullName evidence="3">HET-domain-containing protein</fullName>
    </submittedName>
</protein>
<dbReference type="OrthoDB" id="5428863at2759"/>
<keyword evidence="4" id="KW-1185">Reference proteome</keyword>
<dbReference type="InterPro" id="IPR010730">
    <property type="entry name" value="HET"/>
</dbReference>
<dbReference type="AlphaFoldDB" id="A0A6A6RJU5"/>
<evidence type="ECO:0000313" key="4">
    <source>
        <dbReference type="Proteomes" id="UP000799753"/>
    </source>
</evidence>
<name>A0A6A6RJU5_9PLEO</name>